<dbReference type="EMBL" id="PVTQ01000002">
    <property type="protein sequence ID" value="PRY92215.1"/>
    <property type="molecule type" value="Genomic_DNA"/>
</dbReference>
<feature type="domain" description="4Fe-4S ferredoxin-type" evidence="1">
    <location>
        <begin position="134"/>
        <end position="164"/>
    </location>
</feature>
<dbReference type="Proteomes" id="UP000238392">
    <property type="component" value="Unassembled WGS sequence"/>
</dbReference>
<evidence type="ECO:0000313" key="3">
    <source>
        <dbReference type="Proteomes" id="UP000238392"/>
    </source>
</evidence>
<protein>
    <recommendedName>
        <fullName evidence="1">4Fe-4S ferredoxin-type domain-containing protein</fullName>
    </recommendedName>
</protein>
<proteinExistence type="predicted"/>
<dbReference type="SUPFAM" id="SSF54862">
    <property type="entry name" value="4Fe-4S ferredoxins"/>
    <property type="match status" value="1"/>
</dbReference>
<dbReference type="RefSeq" id="WP_245888441.1">
    <property type="nucleotide sequence ID" value="NZ_PVTQ01000002.1"/>
</dbReference>
<comment type="caution">
    <text evidence="2">The sequence shown here is derived from an EMBL/GenBank/DDBJ whole genome shotgun (WGS) entry which is preliminary data.</text>
</comment>
<evidence type="ECO:0000313" key="2">
    <source>
        <dbReference type="EMBL" id="PRY92215.1"/>
    </source>
</evidence>
<accession>A0A2T0WZZ3</accession>
<dbReference type="AlphaFoldDB" id="A0A2T0WZZ3"/>
<reference evidence="2 3" key="1">
    <citation type="submission" date="2018-03" db="EMBL/GenBank/DDBJ databases">
        <title>Genomic Encyclopedia of Archaeal and Bacterial Type Strains, Phase II (KMG-II): from individual species to whole genera.</title>
        <authorList>
            <person name="Goeker M."/>
        </authorList>
    </citation>
    <scope>NUCLEOTIDE SEQUENCE [LARGE SCALE GENOMIC DNA]</scope>
    <source>
        <strain evidence="2 3">DSM 100212</strain>
    </source>
</reference>
<sequence>MTAALSDIEALLAQQGLSVSGGVFDGDLPEGCQCLLLCSPIDGNFWPQFTASPEYLDGQPDPIDRWSQRVLSDIASNIGGTALFPFGGPPYQPFLAWARASGRAHVSPVGMLVHDAHGLWISYRGALALPYPVSLPEPQPKPCTTCHAPCLTACPVGAIGPNGYDTATCHAWLDTKEQDCMAQGCAIRRACPAGAAHGRLPEQSAFHMRSFHP</sequence>
<evidence type="ECO:0000259" key="1">
    <source>
        <dbReference type="PROSITE" id="PS51379"/>
    </source>
</evidence>
<dbReference type="InterPro" id="IPR017896">
    <property type="entry name" value="4Fe4S_Fe-S-bd"/>
</dbReference>
<keyword evidence="3" id="KW-1185">Reference proteome</keyword>
<dbReference type="PROSITE" id="PS51379">
    <property type="entry name" value="4FE4S_FER_2"/>
    <property type="match status" value="1"/>
</dbReference>
<gene>
    <name evidence="2" type="ORF">CLV74_102129</name>
</gene>
<organism evidence="2 3">
    <name type="scientific">Donghicola tyrosinivorans</name>
    <dbReference type="NCBI Taxonomy" id="1652492"/>
    <lineage>
        <taxon>Bacteria</taxon>
        <taxon>Pseudomonadati</taxon>
        <taxon>Pseudomonadota</taxon>
        <taxon>Alphaproteobacteria</taxon>
        <taxon>Rhodobacterales</taxon>
        <taxon>Roseobacteraceae</taxon>
        <taxon>Donghicola</taxon>
    </lineage>
</organism>
<name>A0A2T0WZZ3_9RHOB</name>